<dbReference type="PANTHER" id="PTHR43255">
    <property type="entry name" value="IRON-SULFUR-BINDING OXIDOREDUCTASE FADF-RELATED-RELATED"/>
    <property type="match status" value="1"/>
</dbReference>
<dbReference type="InterPro" id="IPR009051">
    <property type="entry name" value="Helical_ferredxn"/>
</dbReference>
<keyword evidence="4" id="KW-0408">Iron</keyword>
<dbReference type="Pfam" id="PF13183">
    <property type="entry name" value="Fer4_8"/>
    <property type="match status" value="1"/>
</dbReference>
<dbReference type="GO" id="GO:0005886">
    <property type="term" value="C:plasma membrane"/>
    <property type="evidence" value="ECO:0007669"/>
    <property type="project" value="TreeGrafter"/>
</dbReference>
<dbReference type="RefSeq" id="WP_072917529.1">
    <property type="nucleotide sequence ID" value="NZ_FRAR01000036.1"/>
</dbReference>
<keyword evidence="3" id="KW-0560">Oxidoreductase</keyword>
<dbReference type="PANTHER" id="PTHR43255:SF1">
    <property type="entry name" value="IRON-SULFUR-BINDING OXIDOREDUCTASE FADF-RELATED"/>
    <property type="match status" value="1"/>
</dbReference>
<gene>
    <name evidence="7" type="ORF">SAMN02745123_03822</name>
</gene>
<evidence type="ECO:0000256" key="2">
    <source>
        <dbReference type="ARBA" id="ARBA00022723"/>
    </source>
</evidence>
<dbReference type="Proteomes" id="UP000183997">
    <property type="component" value="Unassembled WGS sequence"/>
</dbReference>
<keyword evidence="5" id="KW-0411">Iron-sulfur</keyword>
<keyword evidence="8" id="KW-1185">Reference proteome</keyword>
<dbReference type="SUPFAM" id="SSF46548">
    <property type="entry name" value="alpha-helical ferredoxin"/>
    <property type="match status" value="1"/>
</dbReference>
<dbReference type="GO" id="GO:0016491">
    <property type="term" value="F:oxidoreductase activity"/>
    <property type="evidence" value="ECO:0007669"/>
    <property type="project" value="UniProtKB-KW"/>
</dbReference>
<dbReference type="InterPro" id="IPR017900">
    <property type="entry name" value="4Fe4S_Fe_S_CS"/>
</dbReference>
<dbReference type="InterPro" id="IPR051460">
    <property type="entry name" value="HdrC_iron-sulfur_subunit"/>
</dbReference>
<sequence length="190" mass="21163">MYIITEGGPKALDLNFTKEVSQRSGEDIQSCYQCQKCASGCPIAEYGEMDTNQVLRMIQFGLKDELLKSKAIWVCVGCETCGARCPNGIRIAAVMDALREMAIEEGVAPGDKDIYLFHQCFLDSVQSLGRVHEATMLMKYKLKSGHLFDDVGVGLKMFLKGKLALFPHSVPTKTEVRRIFDWAKNKKSGN</sequence>
<reference evidence="8" key="1">
    <citation type="submission" date="2016-11" db="EMBL/GenBank/DDBJ databases">
        <authorList>
            <person name="Varghese N."/>
            <person name="Submissions S."/>
        </authorList>
    </citation>
    <scope>NUCLEOTIDE SEQUENCE [LARGE SCALE GENOMIC DNA]</scope>
    <source>
        <strain evidence="8">DSM 10349</strain>
    </source>
</reference>
<protein>
    <submittedName>
        <fullName evidence="7">Heterodisulfide reductase subunit C</fullName>
    </submittedName>
</protein>
<feature type="domain" description="4Fe-4S ferredoxin-type" evidence="6">
    <location>
        <begin position="28"/>
        <end position="89"/>
    </location>
</feature>
<dbReference type="PROSITE" id="PS00198">
    <property type="entry name" value="4FE4S_FER_1"/>
    <property type="match status" value="1"/>
</dbReference>
<evidence type="ECO:0000256" key="4">
    <source>
        <dbReference type="ARBA" id="ARBA00023004"/>
    </source>
</evidence>
<name>A0A1M6WYL0_9FIRM</name>
<proteinExistence type="predicted"/>
<evidence type="ECO:0000256" key="1">
    <source>
        <dbReference type="ARBA" id="ARBA00022485"/>
    </source>
</evidence>
<dbReference type="GO" id="GO:0051539">
    <property type="term" value="F:4 iron, 4 sulfur cluster binding"/>
    <property type="evidence" value="ECO:0007669"/>
    <property type="project" value="UniProtKB-KW"/>
</dbReference>
<dbReference type="InterPro" id="IPR017896">
    <property type="entry name" value="4Fe4S_Fe-S-bd"/>
</dbReference>
<dbReference type="EMBL" id="FRAR01000036">
    <property type="protein sequence ID" value="SHK98807.1"/>
    <property type="molecule type" value="Genomic_DNA"/>
</dbReference>
<keyword evidence="1" id="KW-0004">4Fe-4S</keyword>
<evidence type="ECO:0000256" key="3">
    <source>
        <dbReference type="ARBA" id="ARBA00023002"/>
    </source>
</evidence>
<dbReference type="AlphaFoldDB" id="A0A1M6WYL0"/>
<dbReference type="STRING" id="1121421.SAMN02745123_03822"/>
<evidence type="ECO:0000313" key="7">
    <source>
        <dbReference type="EMBL" id="SHK98807.1"/>
    </source>
</evidence>
<accession>A0A1M6WYL0</accession>
<evidence type="ECO:0000256" key="5">
    <source>
        <dbReference type="ARBA" id="ARBA00023014"/>
    </source>
</evidence>
<dbReference type="OrthoDB" id="9794954at2"/>
<organism evidence="7 8">
    <name type="scientific">Desulforamulus aeronauticus DSM 10349</name>
    <dbReference type="NCBI Taxonomy" id="1121421"/>
    <lineage>
        <taxon>Bacteria</taxon>
        <taxon>Bacillati</taxon>
        <taxon>Bacillota</taxon>
        <taxon>Clostridia</taxon>
        <taxon>Eubacteriales</taxon>
        <taxon>Peptococcaceae</taxon>
        <taxon>Desulforamulus</taxon>
    </lineage>
</organism>
<evidence type="ECO:0000313" key="8">
    <source>
        <dbReference type="Proteomes" id="UP000183997"/>
    </source>
</evidence>
<keyword evidence="2" id="KW-0479">Metal-binding</keyword>
<evidence type="ECO:0000259" key="6">
    <source>
        <dbReference type="Pfam" id="PF13183"/>
    </source>
</evidence>
<dbReference type="Gene3D" id="1.10.1060.10">
    <property type="entry name" value="Alpha-helical ferredoxin"/>
    <property type="match status" value="1"/>
</dbReference>
<dbReference type="GO" id="GO:0046872">
    <property type="term" value="F:metal ion binding"/>
    <property type="evidence" value="ECO:0007669"/>
    <property type="project" value="UniProtKB-KW"/>
</dbReference>